<dbReference type="InterPro" id="IPR029044">
    <property type="entry name" value="Nucleotide-diphossugar_trans"/>
</dbReference>
<evidence type="ECO:0000313" key="3">
    <source>
        <dbReference type="Proteomes" id="UP000318437"/>
    </source>
</evidence>
<gene>
    <name evidence="2" type="ORF">Pla144_25580</name>
</gene>
<dbReference type="PANTHER" id="PTHR15046">
    <property type="entry name" value="GLYCO_TRANS_2-LIKE DOMAIN-CONTAINING PROTEIN"/>
    <property type="match status" value="1"/>
</dbReference>
<dbReference type="Gene3D" id="3.90.550.10">
    <property type="entry name" value="Spore Coat Polysaccharide Biosynthesis Protein SpsA, Chain A"/>
    <property type="match status" value="1"/>
</dbReference>
<keyword evidence="2" id="KW-0808">Transferase</keyword>
<feature type="domain" description="Glycosyltransferase 2-like" evidence="1">
    <location>
        <begin position="43"/>
        <end position="161"/>
    </location>
</feature>
<organism evidence="2 3">
    <name type="scientific">Bythopirellula polymerisocia</name>
    <dbReference type="NCBI Taxonomy" id="2528003"/>
    <lineage>
        <taxon>Bacteria</taxon>
        <taxon>Pseudomonadati</taxon>
        <taxon>Planctomycetota</taxon>
        <taxon>Planctomycetia</taxon>
        <taxon>Pirellulales</taxon>
        <taxon>Lacipirellulaceae</taxon>
        <taxon>Bythopirellula</taxon>
    </lineage>
</organism>
<dbReference type="OrthoDB" id="255774at2"/>
<evidence type="ECO:0000259" key="1">
    <source>
        <dbReference type="Pfam" id="PF00535"/>
    </source>
</evidence>
<proteinExistence type="predicted"/>
<evidence type="ECO:0000313" key="2">
    <source>
        <dbReference type="EMBL" id="TWU27781.1"/>
    </source>
</evidence>
<dbReference type="InterPro" id="IPR001173">
    <property type="entry name" value="Glyco_trans_2-like"/>
</dbReference>
<dbReference type="AlphaFoldDB" id="A0A5C6CWI8"/>
<keyword evidence="3" id="KW-1185">Reference proteome</keyword>
<dbReference type="SUPFAM" id="SSF53448">
    <property type="entry name" value="Nucleotide-diphospho-sugar transferases"/>
    <property type="match status" value="1"/>
</dbReference>
<dbReference type="GO" id="GO:0016740">
    <property type="term" value="F:transferase activity"/>
    <property type="evidence" value="ECO:0007669"/>
    <property type="project" value="UniProtKB-KW"/>
</dbReference>
<dbReference type="PANTHER" id="PTHR15046:SF3">
    <property type="entry name" value="BETA-1,4 N-ACETYLGALACTOSAMINYLTRANSFERASE 2-LIKE"/>
    <property type="match status" value="1"/>
</dbReference>
<dbReference type="Pfam" id="PF00535">
    <property type="entry name" value="Glycos_transf_2"/>
    <property type="match status" value="1"/>
</dbReference>
<name>A0A5C6CWI8_9BACT</name>
<accession>A0A5C6CWI8</accession>
<protein>
    <submittedName>
        <fullName evidence="2">Glycosyl transferase family 2</fullName>
    </submittedName>
</protein>
<dbReference type="CDD" id="cd00761">
    <property type="entry name" value="Glyco_tranf_GTA_type"/>
    <property type="match status" value="1"/>
</dbReference>
<dbReference type="EMBL" id="SJPS01000003">
    <property type="protein sequence ID" value="TWU27781.1"/>
    <property type="molecule type" value="Genomic_DNA"/>
</dbReference>
<reference evidence="2 3" key="1">
    <citation type="submission" date="2019-02" db="EMBL/GenBank/DDBJ databases">
        <title>Deep-cultivation of Planctomycetes and their phenomic and genomic characterization uncovers novel biology.</title>
        <authorList>
            <person name="Wiegand S."/>
            <person name="Jogler M."/>
            <person name="Boedeker C."/>
            <person name="Pinto D."/>
            <person name="Vollmers J."/>
            <person name="Rivas-Marin E."/>
            <person name="Kohn T."/>
            <person name="Peeters S.H."/>
            <person name="Heuer A."/>
            <person name="Rast P."/>
            <person name="Oberbeckmann S."/>
            <person name="Bunk B."/>
            <person name="Jeske O."/>
            <person name="Meyerdierks A."/>
            <person name="Storesund J.E."/>
            <person name="Kallscheuer N."/>
            <person name="Luecker S."/>
            <person name="Lage O.M."/>
            <person name="Pohl T."/>
            <person name="Merkel B.J."/>
            <person name="Hornburger P."/>
            <person name="Mueller R.-W."/>
            <person name="Bruemmer F."/>
            <person name="Labrenz M."/>
            <person name="Spormann A.M."/>
            <person name="Op Den Camp H."/>
            <person name="Overmann J."/>
            <person name="Amann R."/>
            <person name="Jetten M.S.M."/>
            <person name="Mascher T."/>
            <person name="Medema M.H."/>
            <person name="Devos D.P."/>
            <person name="Kaster A.-K."/>
            <person name="Ovreas L."/>
            <person name="Rohde M."/>
            <person name="Galperin M.Y."/>
            <person name="Jogler C."/>
        </authorList>
    </citation>
    <scope>NUCLEOTIDE SEQUENCE [LARGE SCALE GENOMIC DNA]</scope>
    <source>
        <strain evidence="2 3">Pla144</strain>
    </source>
</reference>
<comment type="caution">
    <text evidence="2">The sequence shown here is derived from an EMBL/GenBank/DDBJ whole genome shotgun (WGS) entry which is preliminary data.</text>
</comment>
<sequence>MLNLAGRRGDAKEVRTRTGIGDSQYFFNLAGVTVANSDLAKLTVIVRTFERPKAIGRLLKSLRRYHPGLRTLVADDGVEATPCKHVETVRLPSEKGQAACLNALLARVRTPYFLVLSENAEIHHDSQLESLTNLVANDQLDIAGGNVVACRRRLWFFVSRQAQGKHGLLEIAGDRLKLLPGSRSQGNGFWWCDLLPAFFVARTDRVRAMGGWDPELRDDCQEEFFFRAHRHGIRVGLQPAATIWQWQEPATQPADDSHQRLLALGVAKMGLSEMTDLEGRLIRVPRLARAA</sequence>
<dbReference type="Proteomes" id="UP000318437">
    <property type="component" value="Unassembled WGS sequence"/>
</dbReference>